<dbReference type="EMBL" id="CAJOAX010066844">
    <property type="protein sequence ID" value="CAF4360488.1"/>
    <property type="molecule type" value="Genomic_DNA"/>
</dbReference>
<comment type="caution">
    <text evidence="1">The sequence shown here is derived from an EMBL/GenBank/DDBJ whole genome shotgun (WGS) entry which is preliminary data.</text>
</comment>
<protein>
    <submittedName>
        <fullName evidence="1">Uncharacterized protein</fullName>
    </submittedName>
</protein>
<dbReference type="Proteomes" id="UP000663823">
    <property type="component" value="Unassembled WGS sequence"/>
</dbReference>
<organism evidence="1 2">
    <name type="scientific">Rotaria sordida</name>
    <dbReference type="NCBI Taxonomy" id="392033"/>
    <lineage>
        <taxon>Eukaryota</taxon>
        <taxon>Metazoa</taxon>
        <taxon>Spiralia</taxon>
        <taxon>Gnathifera</taxon>
        <taxon>Rotifera</taxon>
        <taxon>Eurotatoria</taxon>
        <taxon>Bdelloidea</taxon>
        <taxon>Philodinida</taxon>
        <taxon>Philodinidae</taxon>
        <taxon>Rotaria</taxon>
    </lineage>
</organism>
<evidence type="ECO:0000313" key="1">
    <source>
        <dbReference type="EMBL" id="CAF4360488.1"/>
    </source>
</evidence>
<evidence type="ECO:0000313" key="2">
    <source>
        <dbReference type="Proteomes" id="UP000663823"/>
    </source>
</evidence>
<feature type="non-terminal residue" evidence="1">
    <location>
        <position position="1"/>
    </location>
</feature>
<gene>
    <name evidence="1" type="ORF">OTI717_LOCUS43832</name>
</gene>
<proteinExistence type="predicted"/>
<accession>A0A820LPT2</accession>
<dbReference type="AlphaFoldDB" id="A0A820LPT2"/>
<reference evidence="1" key="1">
    <citation type="submission" date="2021-02" db="EMBL/GenBank/DDBJ databases">
        <authorList>
            <person name="Nowell W R."/>
        </authorList>
    </citation>
    <scope>NUCLEOTIDE SEQUENCE</scope>
</reference>
<name>A0A820LPT2_9BILA</name>
<sequence length="19" mass="2018">IELITSPAIAKPIPILLSK</sequence>